<dbReference type="EMBL" id="CCYD01000553">
    <property type="protein sequence ID" value="CEG41390.1"/>
    <property type="molecule type" value="Genomic_DNA"/>
</dbReference>
<reference evidence="2" key="1">
    <citation type="submission" date="2014-09" db="EMBL/GenBank/DDBJ databases">
        <authorList>
            <person name="Sharma Rahul"/>
            <person name="Thines Marco"/>
        </authorList>
    </citation>
    <scope>NUCLEOTIDE SEQUENCE [LARGE SCALE GENOMIC DNA]</scope>
</reference>
<evidence type="ECO:0000313" key="2">
    <source>
        <dbReference type="Proteomes" id="UP000054928"/>
    </source>
</evidence>
<proteinExistence type="predicted"/>
<protein>
    <submittedName>
        <fullName evidence="1">Uncharacterized protein</fullName>
    </submittedName>
</protein>
<accession>A0A0P1AKG2</accession>
<dbReference type="AlphaFoldDB" id="A0A0P1AKG2"/>
<organism evidence="1 2">
    <name type="scientific">Plasmopara halstedii</name>
    <name type="common">Downy mildew of sunflower</name>
    <dbReference type="NCBI Taxonomy" id="4781"/>
    <lineage>
        <taxon>Eukaryota</taxon>
        <taxon>Sar</taxon>
        <taxon>Stramenopiles</taxon>
        <taxon>Oomycota</taxon>
        <taxon>Peronosporomycetes</taxon>
        <taxon>Peronosporales</taxon>
        <taxon>Peronosporaceae</taxon>
        <taxon>Plasmopara</taxon>
    </lineage>
</organism>
<dbReference type="Proteomes" id="UP000054928">
    <property type="component" value="Unassembled WGS sequence"/>
</dbReference>
<evidence type="ECO:0000313" key="1">
    <source>
        <dbReference type="EMBL" id="CEG41390.1"/>
    </source>
</evidence>
<name>A0A0P1AKG2_PLAHL</name>
<sequence length="68" mass="7546">MSSALSFTARPLSAIRAGRTDISRSNAWHLRPHQTENAGAVHDNCTPFTTLGSLRLRQKLDRVILMIS</sequence>
<keyword evidence="2" id="KW-1185">Reference proteome</keyword>
<dbReference type="GeneID" id="36406795"/>
<dbReference type="RefSeq" id="XP_024577759.1">
    <property type="nucleotide sequence ID" value="XM_024727154.1"/>
</dbReference>